<dbReference type="PANTHER" id="PTHR33641:SF16">
    <property type="entry name" value="AVR9_CF-9 RAPIDLY ELICITED PROTEIN"/>
    <property type="match status" value="1"/>
</dbReference>
<proteinExistence type="predicted"/>
<dbReference type="OMA" id="NRSWVPN"/>
<dbReference type="Proteomes" id="UP000241394">
    <property type="component" value="Chromosome LG18"/>
</dbReference>
<dbReference type="Gramene" id="PSS04498">
    <property type="protein sequence ID" value="PSS04498"/>
    <property type="gene ID" value="CEY00_Acc20352"/>
</dbReference>
<dbReference type="PANTHER" id="PTHR33641">
    <property type="entry name" value="OS06G0133500 PROTEIN"/>
    <property type="match status" value="1"/>
</dbReference>
<feature type="region of interest" description="Disordered" evidence="1">
    <location>
        <begin position="51"/>
        <end position="72"/>
    </location>
</feature>
<protein>
    <submittedName>
        <fullName evidence="2">Solute carrier family 40 member like</fullName>
    </submittedName>
</protein>
<evidence type="ECO:0000313" key="3">
    <source>
        <dbReference type="Proteomes" id="UP000241394"/>
    </source>
</evidence>
<dbReference type="AlphaFoldDB" id="A0A2R6Q9D3"/>
<sequence length="93" mass="10394">MLMSIFSSFDLLCAESFGQKVVFSRGPAKQGKVVEDSTVVVRSLEIRESVKKSKVGNSTEPPADITKPQRDHRRQRFAPELDGLHCFETIVPC</sequence>
<comment type="caution">
    <text evidence="2">The sequence shown here is derived from an EMBL/GenBank/DDBJ whole genome shotgun (WGS) entry which is preliminary data.</text>
</comment>
<reference evidence="3" key="2">
    <citation type="journal article" date="2018" name="BMC Genomics">
        <title>A manually annotated Actinidia chinensis var. chinensis (kiwifruit) genome highlights the challenges associated with draft genomes and gene prediction in plants.</title>
        <authorList>
            <person name="Pilkington S.M."/>
            <person name="Crowhurst R."/>
            <person name="Hilario E."/>
            <person name="Nardozza S."/>
            <person name="Fraser L."/>
            <person name="Peng Y."/>
            <person name="Gunaseelan K."/>
            <person name="Simpson R."/>
            <person name="Tahir J."/>
            <person name="Deroles S.C."/>
            <person name="Templeton K."/>
            <person name="Luo Z."/>
            <person name="Davy M."/>
            <person name="Cheng C."/>
            <person name="McNeilage M."/>
            <person name="Scaglione D."/>
            <person name="Liu Y."/>
            <person name="Zhang Q."/>
            <person name="Datson P."/>
            <person name="De Silva N."/>
            <person name="Gardiner S.E."/>
            <person name="Bassett H."/>
            <person name="Chagne D."/>
            <person name="McCallum J."/>
            <person name="Dzierzon H."/>
            <person name="Deng C."/>
            <person name="Wang Y.Y."/>
            <person name="Barron L."/>
            <person name="Manako K."/>
            <person name="Bowen J."/>
            <person name="Foster T.M."/>
            <person name="Erridge Z.A."/>
            <person name="Tiffin H."/>
            <person name="Waite C.N."/>
            <person name="Davies K.M."/>
            <person name="Grierson E.P."/>
            <person name="Laing W.A."/>
            <person name="Kirk R."/>
            <person name="Chen X."/>
            <person name="Wood M."/>
            <person name="Montefiori M."/>
            <person name="Brummell D.A."/>
            <person name="Schwinn K.E."/>
            <person name="Catanach A."/>
            <person name="Fullerton C."/>
            <person name="Li D."/>
            <person name="Meiyalaghan S."/>
            <person name="Nieuwenhuizen N."/>
            <person name="Read N."/>
            <person name="Prakash R."/>
            <person name="Hunter D."/>
            <person name="Zhang H."/>
            <person name="McKenzie M."/>
            <person name="Knabel M."/>
            <person name="Harris A."/>
            <person name="Allan A.C."/>
            <person name="Gleave A."/>
            <person name="Chen A."/>
            <person name="Janssen B.J."/>
            <person name="Plunkett B."/>
            <person name="Ampomah-Dwamena C."/>
            <person name="Voogd C."/>
            <person name="Leif D."/>
            <person name="Lafferty D."/>
            <person name="Souleyre E.J.F."/>
            <person name="Varkonyi-Gasic E."/>
            <person name="Gambi F."/>
            <person name="Hanley J."/>
            <person name="Yao J.L."/>
            <person name="Cheung J."/>
            <person name="David K.M."/>
            <person name="Warren B."/>
            <person name="Marsh K."/>
            <person name="Snowden K.C."/>
            <person name="Lin-Wang K."/>
            <person name="Brian L."/>
            <person name="Martinez-Sanchez M."/>
            <person name="Wang M."/>
            <person name="Ileperuma N."/>
            <person name="Macnee N."/>
            <person name="Campin R."/>
            <person name="McAtee P."/>
            <person name="Drummond R.S.M."/>
            <person name="Espley R.V."/>
            <person name="Ireland H.S."/>
            <person name="Wu R."/>
            <person name="Atkinson R.G."/>
            <person name="Karunairetnam S."/>
            <person name="Bulley S."/>
            <person name="Chunkath S."/>
            <person name="Hanley Z."/>
            <person name="Storey R."/>
            <person name="Thrimawithana A.H."/>
            <person name="Thomson S."/>
            <person name="David C."/>
            <person name="Testolin R."/>
            <person name="Huang H."/>
            <person name="Hellens R.P."/>
            <person name="Schaffer R.J."/>
        </authorList>
    </citation>
    <scope>NUCLEOTIDE SEQUENCE [LARGE SCALE GENOMIC DNA]</scope>
    <source>
        <strain evidence="3">cv. Red5</strain>
    </source>
</reference>
<dbReference type="OrthoDB" id="751010at2759"/>
<gene>
    <name evidence="2" type="ORF">CEY00_Acc20352</name>
</gene>
<organism evidence="2 3">
    <name type="scientific">Actinidia chinensis var. chinensis</name>
    <name type="common">Chinese soft-hair kiwi</name>
    <dbReference type="NCBI Taxonomy" id="1590841"/>
    <lineage>
        <taxon>Eukaryota</taxon>
        <taxon>Viridiplantae</taxon>
        <taxon>Streptophyta</taxon>
        <taxon>Embryophyta</taxon>
        <taxon>Tracheophyta</taxon>
        <taxon>Spermatophyta</taxon>
        <taxon>Magnoliopsida</taxon>
        <taxon>eudicotyledons</taxon>
        <taxon>Gunneridae</taxon>
        <taxon>Pentapetalae</taxon>
        <taxon>asterids</taxon>
        <taxon>Ericales</taxon>
        <taxon>Actinidiaceae</taxon>
        <taxon>Actinidia</taxon>
    </lineage>
</organism>
<keyword evidence="3" id="KW-1185">Reference proteome</keyword>
<evidence type="ECO:0000256" key="1">
    <source>
        <dbReference type="SAM" id="MobiDB-lite"/>
    </source>
</evidence>
<dbReference type="EMBL" id="NKQK01000018">
    <property type="protein sequence ID" value="PSS04498.1"/>
    <property type="molecule type" value="Genomic_DNA"/>
</dbReference>
<reference evidence="2 3" key="1">
    <citation type="submission" date="2017-07" db="EMBL/GenBank/DDBJ databases">
        <title>An improved, manually edited Actinidia chinensis var. chinensis (kiwifruit) genome highlights the challenges associated with draft genomes and gene prediction in plants.</title>
        <authorList>
            <person name="Pilkington S."/>
            <person name="Crowhurst R."/>
            <person name="Hilario E."/>
            <person name="Nardozza S."/>
            <person name="Fraser L."/>
            <person name="Peng Y."/>
            <person name="Gunaseelan K."/>
            <person name="Simpson R."/>
            <person name="Tahir J."/>
            <person name="Deroles S."/>
            <person name="Templeton K."/>
            <person name="Luo Z."/>
            <person name="Davy M."/>
            <person name="Cheng C."/>
            <person name="Mcneilage M."/>
            <person name="Scaglione D."/>
            <person name="Liu Y."/>
            <person name="Zhang Q."/>
            <person name="Datson P."/>
            <person name="De Silva N."/>
            <person name="Gardiner S."/>
            <person name="Bassett H."/>
            <person name="Chagne D."/>
            <person name="Mccallum J."/>
            <person name="Dzierzon H."/>
            <person name="Deng C."/>
            <person name="Wang Y.-Y."/>
            <person name="Barron N."/>
            <person name="Manako K."/>
            <person name="Bowen J."/>
            <person name="Foster T."/>
            <person name="Erridge Z."/>
            <person name="Tiffin H."/>
            <person name="Waite C."/>
            <person name="Davies K."/>
            <person name="Grierson E."/>
            <person name="Laing W."/>
            <person name="Kirk R."/>
            <person name="Chen X."/>
            <person name="Wood M."/>
            <person name="Montefiori M."/>
            <person name="Brummell D."/>
            <person name="Schwinn K."/>
            <person name="Catanach A."/>
            <person name="Fullerton C."/>
            <person name="Li D."/>
            <person name="Meiyalaghan S."/>
            <person name="Nieuwenhuizen N."/>
            <person name="Read N."/>
            <person name="Prakash R."/>
            <person name="Hunter D."/>
            <person name="Zhang H."/>
            <person name="Mckenzie M."/>
            <person name="Knabel M."/>
            <person name="Harris A."/>
            <person name="Allan A."/>
            <person name="Chen A."/>
            <person name="Janssen B."/>
            <person name="Plunkett B."/>
            <person name="Dwamena C."/>
            <person name="Voogd C."/>
            <person name="Leif D."/>
            <person name="Lafferty D."/>
            <person name="Souleyre E."/>
            <person name="Varkonyi-Gasic E."/>
            <person name="Gambi F."/>
            <person name="Hanley J."/>
            <person name="Yao J.-L."/>
            <person name="Cheung J."/>
            <person name="David K."/>
            <person name="Warren B."/>
            <person name="Marsh K."/>
            <person name="Snowden K."/>
            <person name="Lin-Wang K."/>
            <person name="Brian L."/>
            <person name="Martinez-Sanchez M."/>
            <person name="Wang M."/>
            <person name="Ileperuma N."/>
            <person name="Macnee N."/>
            <person name="Campin R."/>
            <person name="Mcatee P."/>
            <person name="Drummond R."/>
            <person name="Espley R."/>
            <person name="Ireland H."/>
            <person name="Wu R."/>
            <person name="Atkinson R."/>
            <person name="Karunairetnam S."/>
            <person name="Bulley S."/>
            <person name="Chunkath S."/>
            <person name="Hanley Z."/>
            <person name="Storey R."/>
            <person name="Thrimawithana A."/>
            <person name="Thomson S."/>
            <person name="David C."/>
            <person name="Testolin R."/>
        </authorList>
    </citation>
    <scope>NUCLEOTIDE SEQUENCE [LARGE SCALE GENOMIC DNA]</scope>
    <source>
        <strain evidence="3">cv. Red5</strain>
        <tissue evidence="2">Young leaf</tissue>
    </source>
</reference>
<dbReference type="InParanoid" id="A0A2R6Q9D3"/>
<name>A0A2R6Q9D3_ACTCC</name>
<evidence type="ECO:0000313" key="2">
    <source>
        <dbReference type="EMBL" id="PSS04498.1"/>
    </source>
</evidence>
<accession>A0A2R6Q9D3</accession>